<dbReference type="GO" id="GO:0005524">
    <property type="term" value="F:ATP binding"/>
    <property type="evidence" value="ECO:0007669"/>
    <property type="project" value="UniProtKB-KW"/>
</dbReference>
<gene>
    <name evidence="5" type="ORF">SAMN02745172_03683</name>
</gene>
<dbReference type="Pfam" id="PF00270">
    <property type="entry name" value="DEAD"/>
    <property type="match status" value="1"/>
</dbReference>
<feature type="compositionally biased region" description="Acidic residues" evidence="3">
    <location>
        <begin position="686"/>
        <end position="699"/>
    </location>
</feature>
<dbReference type="Pfam" id="PF00271">
    <property type="entry name" value="Helicase_C"/>
    <property type="match status" value="1"/>
</dbReference>
<dbReference type="InterPro" id="IPR011545">
    <property type="entry name" value="DEAD/DEAH_box_helicase_dom"/>
</dbReference>
<dbReference type="GO" id="GO:0043138">
    <property type="term" value="F:3'-5' DNA helicase activity"/>
    <property type="evidence" value="ECO:0007669"/>
    <property type="project" value="TreeGrafter"/>
</dbReference>
<reference evidence="5 6" key="1">
    <citation type="submission" date="2016-12" db="EMBL/GenBank/DDBJ databases">
        <authorList>
            <person name="Song W.-J."/>
            <person name="Kurnit D.M."/>
        </authorList>
    </citation>
    <scope>NUCLEOTIDE SEQUENCE [LARGE SCALE GENOMIC DNA]</scope>
    <source>
        <strain evidence="5 6">DSM 19599</strain>
    </source>
</reference>
<keyword evidence="5" id="KW-0347">Helicase</keyword>
<dbReference type="Gene3D" id="3.40.50.300">
    <property type="entry name" value="P-loop containing nucleotide triphosphate hydrolases"/>
    <property type="match status" value="3"/>
</dbReference>
<organism evidence="5 6">
    <name type="scientific">Pseudoxanthobacter soli DSM 19599</name>
    <dbReference type="NCBI Taxonomy" id="1123029"/>
    <lineage>
        <taxon>Bacteria</taxon>
        <taxon>Pseudomonadati</taxon>
        <taxon>Pseudomonadota</taxon>
        <taxon>Alphaproteobacteria</taxon>
        <taxon>Hyphomicrobiales</taxon>
        <taxon>Segnochrobactraceae</taxon>
        <taxon>Pseudoxanthobacter</taxon>
    </lineage>
</organism>
<dbReference type="GO" id="GO:0036297">
    <property type="term" value="P:interstrand cross-link repair"/>
    <property type="evidence" value="ECO:0007669"/>
    <property type="project" value="TreeGrafter"/>
</dbReference>
<dbReference type="STRING" id="1123029.SAMN02745172_03683"/>
<evidence type="ECO:0000259" key="4">
    <source>
        <dbReference type="PROSITE" id="PS51194"/>
    </source>
</evidence>
<dbReference type="InterPro" id="IPR014001">
    <property type="entry name" value="Helicase_ATP-bd"/>
</dbReference>
<evidence type="ECO:0000313" key="5">
    <source>
        <dbReference type="EMBL" id="SHO67021.1"/>
    </source>
</evidence>
<feature type="region of interest" description="Disordered" evidence="3">
    <location>
        <begin position="678"/>
        <end position="706"/>
    </location>
</feature>
<keyword evidence="6" id="KW-1185">Reference proteome</keyword>
<keyword evidence="2" id="KW-0067">ATP-binding</keyword>
<evidence type="ECO:0000313" key="6">
    <source>
        <dbReference type="Proteomes" id="UP000186406"/>
    </source>
</evidence>
<dbReference type="PANTHER" id="PTHR47957:SF3">
    <property type="entry name" value="ATP-DEPENDENT HELICASE HRQ1"/>
    <property type="match status" value="1"/>
</dbReference>
<keyword evidence="1" id="KW-0547">Nucleotide-binding</keyword>
<dbReference type="GO" id="GO:0003676">
    <property type="term" value="F:nucleic acid binding"/>
    <property type="evidence" value="ECO:0007669"/>
    <property type="project" value="InterPro"/>
</dbReference>
<dbReference type="SUPFAM" id="SSF52540">
    <property type="entry name" value="P-loop containing nucleoside triphosphate hydrolases"/>
    <property type="match status" value="2"/>
</dbReference>
<dbReference type="PROSITE" id="PS51194">
    <property type="entry name" value="HELICASE_CTER"/>
    <property type="match status" value="1"/>
</dbReference>
<name>A0A1M7ZQ78_9HYPH</name>
<dbReference type="PANTHER" id="PTHR47957">
    <property type="entry name" value="ATP-DEPENDENT HELICASE HRQ1"/>
    <property type="match status" value="1"/>
</dbReference>
<evidence type="ECO:0000256" key="3">
    <source>
        <dbReference type="SAM" id="MobiDB-lite"/>
    </source>
</evidence>
<accession>A0A1M7ZQ78</accession>
<dbReference type="GO" id="GO:0006289">
    <property type="term" value="P:nucleotide-excision repair"/>
    <property type="evidence" value="ECO:0007669"/>
    <property type="project" value="TreeGrafter"/>
</dbReference>
<dbReference type="InterPro" id="IPR001650">
    <property type="entry name" value="Helicase_C-like"/>
</dbReference>
<evidence type="ECO:0000256" key="1">
    <source>
        <dbReference type="ARBA" id="ARBA00022741"/>
    </source>
</evidence>
<protein>
    <submittedName>
        <fullName evidence="5">Helicase conserved C-terminal domain-containing protein</fullName>
    </submittedName>
</protein>
<dbReference type="EMBL" id="FRXO01000009">
    <property type="protein sequence ID" value="SHO67021.1"/>
    <property type="molecule type" value="Genomic_DNA"/>
</dbReference>
<dbReference type="Proteomes" id="UP000186406">
    <property type="component" value="Unassembled WGS sequence"/>
</dbReference>
<keyword evidence="5" id="KW-0378">Hydrolase</keyword>
<sequence length="1850" mass="202442">MTATIQETIEALQRTLLGYIEATYHVADPSVVRQRRKLLEQIGGIFQSPFLESTPRYQTGKRYAEMAGLPDAARDIYTRLSNPAVGKPLLFDPPYVHQAEAIEGILVEQRNLMIMTGTGSGKTESFLLPILGKLAVEAHDRPDQFAKHHAVRAMVLYPMNALVNDQLGRLRLLFGDPRVVGAFEQWAGRAALFARYTSRTPYAGVRTRQKDARRLKSIREFFVDIEDAAAQVGPDTAPESAAAKAAALQGKLHDKGKWPAKPSVAGWFGSGHWLDANGEFRRAITQPGEAELLTRHEAQVNPPDLLITNYSMLEYMMLRPIERPVFDRTRAWLKACPDEKFLIVLDEAHLYRGAQGAEVGLLLRRLRERLDIPAERFQVICATASFSAAGKAKSGEFGGQLSGAEPASFRQITGDLKLQPGEGDGDDADAAALCSVDMNRLYAEADADRDQAIAPFLTYRQTPTGAGHGPDLHAALSGWGPFSRLVNATMVSALSFDEVRAKVFPKVDPVRGDQAINALLALGSRARLKPDEASLLPCRIHAFYRGLPGLWACLDPNCTDLPAEDRGGPIGRLYSQPRARCACNAPVLEYFTCRYCGTSYGRAYTKDVSQPKQIFAEEGHQLLTAEGFIKTLEPLDLLLEPPTTPALGIPALFDLVTGRLDPPHPSDRTRTVYLAPSTVAMAGQTDDGDDEDDEDDEVDGDGRPVGAGQFAPCGCCQKYARGNQSSVQDHVTKGDQPFQALLSSQIKVQPPSPKPASEFAPLRGRKVLVFSDSRQVAARLAPTLQNFSFKDTIRALLPRGYRMLEEGLPAVVLDQAYMAVIVAAHRFGVRLRPGLEPSEVMPKLHYTAPGGIPDAQELMALINEKPPVNLTRAIVDTLRDNVLGLEALAVASVREAAKHSEKLASTLPNLTGLAETPEAKLAVVRAWLRAWVRKPGVWFKDMPPGWWGAGGLVRAHRGEFQPLRYVFSTPALKSGFRKGWLPVLLPLLTENINGQHRMVARNLTLDLGGSWRRCNRCTSVHRPISTLGVCIDCGSDDIHAFDPDADNVFKARKGFYRAPVVDALTSDQPALMSLIAAEHTAQLNAAGADEAFSRAERHEMRFQDIDLAWRTTDVPDTAIDVLSSTTTMEVGIDIGELSGVALRNMPPGRANYQQRAGRAGRRGNAVATVVAFGSADSHDDHYFTRPQEMIRGEVVDPRLTLENPDIVRRHIRAFVLQRYHEARLPDLDHTTDAAANLFSVLGNVRDFRDSTGILNRIDLAAWLKLAHTNLVTALQRWLPSELSAADRARLIAHFVPDLLRAVDEAIGGQPVLPAGPHDGDDTDVLEAPEDATPAAAIETEGGAEHDPQPETEDLVDLASDNLLDRLLYWGVLPRYAFPMDVAPFYVFSPTATGFRHEMEFAPSQGLNVALSQYAPNKQIWIAGKQYTSRAIYSPFPHDRKNAWGRRKLYYECAQCGHAKTTDFDPDRRSERLTCEACQTPGTFGPSKPWFRPPGFAHLWDQPAVTTPDEPNETAYATRAKLVMSSGVQDFDHEINPRLRGLATREPLLVSNSGPGGDGYEYCVRCGRIESVASPEVNLRQPHTLPFPNDNEPNCPGAVSHGVVLGVEFVTDIALFSLSLAAPIRLPPPNAETASAMRTICEAVAKATSQLLEIEPGEILAEHRPALNDSGAAGAVVEVFLYDTLAGGAGFSPQMASRGAELFCKALDIMEQCPADCDASCYRCLRSFRNRLDHTLLDRKLGAQVLRQVMTGVTPPYSLERAQSSVQLLAADLRRQFSDDFEIATATSSVTQAPICLIRKSTGKITPLDLHSPVAPSVPLHATQVKGVVLIDELLVRKNLGEAVAKVINAL</sequence>
<dbReference type="InterPro" id="IPR018973">
    <property type="entry name" value="MZB"/>
</dbReference>
<dbReference type="Pfam" id="PF09369">
    <property type="entry name" value="MZB"/>
    <property type="match status" value="1"/>
</dbReference>
<dbReference type="SMART" id="SM00490">
    <property type="entry name" value="HELICc"/>
    <property type="match status" value="1"/>
</dbReference>
<dbReference type="InterPro" id="IPR027417">
    <property type="entry name" value="P-loop_NTPase"/>
</dbReference>
<evidence type="ECO:0000256" key="2">
    <source>
        <dbReference type="ARBA" id="ARBA00022840"/>
    </source>
</evidence>
<feature type="domain" description="Helicase C-terminal" evidence="4">
    <location>
        <begin position="1059"/>
        <end position="1205"/>
    </location>
</feature>
<proteinExistence type="predicted"/>
<dbReference type="RefSeq" id="WP_073631416.1">
    <property type="nucleotide sequence ID" value="NZ_FRXO01000009.1"/>
</dbReference>
<dbReference type="SMART" id="SM00487">
    <property type="entry name" value="DEXDc"/>
    <property type="match status" value="1"/>
</dbReference>
<dbReference type="OrthoDB" id="9815222at2"/>